<evidence type="ECO:0000313" key="2">
    <source>
        <dbReference type="Proteomes" id="UP000031737"/>
    </source>
</evidence>
<dbReference type="EMBL" id="AUPL01001293">
    <property type="protein sequence ID" value="ESL10966.1"/>
    <property type="molecule type" value="Genomic_DNA"/>
</dbReference>
<reference evidence="1 2" key="1">
    <citation type="submission" date="2013-07" db="EMBL/GenBank/DDBJ databases">
        <authorList>
            <person name="Stoco P.H."/>
            <person name="Wagner G."/>
            <person name="Gerber A."/>
            <person name="Zaha A."/>
            <person name="Thompson C."/>
            <person name="Bartholomeu D.C."/>
            <person name="Luckemeyer D.D."/>
            <person name="Bahia D."/>
            <person name="Loreto E."/>
            <person name="Prestes E.B."/>
            <person name="Lima F.M."/>
            <person name="Rodrigues-Luiz G."/>
            <person name="Vallejo G.A."/>
            <person name="Filho J.F."/>
            <person name="Monteiro K.M."/>
            <person name="Tyler K.M."/>
            <person name="de Almeida L.G."/>
            <person name="Ortiz M.F."/>
            <person name="Siervo M.A."/>
            <person name="de Moraes M.H."/>
            <person name="Cunha O.L."/>
            <person name="Mendonca-Neto R."/>
            <person name="Silva R."/>
            <person name="Teixeira S.M."/>
            <person name="Murta S.M."/>
            <person name="Sincero T.C."/>
            <person name="Mendes T.A."/>
            <person name="Urmenyi T.P."/>
            <person name="Silva V.G."/>
            <person name="da Rocha W.D."/>
            <person name="Andersson B."/>
            <person name="Romanha A.J."/>
            <person name="Steindel M."/>
            <person name="de Vasconcelos A.T."/>
            <person name="Grisard E.C."/>
        </authorList>
    </citation>
    <scope>NUCLEOTIDE SEQUENCE [LARGE SCALE GENOMIC DNA]</scope>
    <source>
        <strain evidence="1 2">SC58</strain>
    </source>
</reference>
<proteinExistence type="predicted"/>
<organism evidence="1 2">
    <name type="scientific">Trypanosoma rangeli SC58</name>
    <dbReference type="NCBI Taxonomy" id="429131"/>
    <lineage>
        <taxon>Eukaryota</taxon>
        <taxon>Discoba</taxon>
        <taxon>Euglenozoa</taxon>
        <taxon>Kinetoplastea</taxon>
        <taxon>Metakinetoplastina</taxon>
        <taxon>Trypanosomatida</taxon>
        <taxon>Trypanosomatidae</taxon>
        <taxon>Trypanosoma</taxon>
        <taxon>Herpetosoma</taxon>
    </lineage>
</organism>
<evidence type="ECO:0000313" key="1">
    <source>
        <dbReference type="EMBL" id="ESL10966.1"/>
    </source>
</evidence>
<gene>
    <name evidence="1" type="ORF">TRSC58_01293</name>
</gene>
<dbReference type="Proteomes" id="UP000031737">
    <property type="component" value="Unassembled WGS sequence"/>
</dbReference>
<dbReference type="OrthoDB" id="270570at2759"/>
<dbReference type="VEuPathDB" id="TriTrypDB:TRSC58_01293"/>
<accession>A0A061JA42</accession>
<comment type="caution">
    <text evidence="1">The sequence shown here is derived from an EMBL/GenBank/DDBJ whole genome shotgun (WGS) entry which is preliminary data.</text>
</comment>
<sequence>MLVELAAADVAVADYLRVEPLVEKLTVPFHGEVHYLPMENCDDMELWDWATVEVREAKAKAKEEAAVVPDVEERAEHKGLFK</sequence>
<keyword evidence="2" id="KW-1185">Reference proteome</keyword>
<dbReference type="AlphaFoldDB" id="A0A061JA42"/>
<protein>
    <submittedName>
        <fullName evidence="1">Uncharacterized protein</fullName>
    </submittedName>
</protein>
<name>A0A061JA42_TRYRA</name>